<dbReference type="GO" id="GO:0003677">
    <property type="term" value="F:DNA binding"/>
    <property type="evidence" value="ECO:0007669"/>
    <property type="project" value="InterPro"/>
</dbReference>
<evidence type="ECO:0000256" key="3">
    <source>
        <dbReference type="ARBA" id="ARBA00023082"/>
    </source>
</evidence>
<name>A0A839AEI3_9HYPH</name>
<dbReference type="Pfam" id="PF08281">
    <property type="entry name" value="Sigma70_r4_2"/>
    <property type="match status" value="1"/>
</dbReference>
<evidence type="ECO:0000313" key="9">
    <source>
        <dbReference type="Proteomes" id="UP000541109"/>
    </source>
</evidence>
<dbReference type="SUPFAM" id="SSF88659">
    <property type="entry name" value="Sigma3 and sigma4 domains of RNA polymerase sigma factors"/>
    <property type="match status" value="1"/>
</dbReference>
<accession>A0A839AEI3</accession>
<evidence type="ECO:0000259" key="7">
    <source>
        <dbReference type="Pfam" id="PF08281"/>
    </source>
</evidence>
<dbReference type="Proteomes" id="UP000541109">
    <property type="component" value="Unassembled WGS sequence"/>
</dbReference>
<evidence type="ECO:0000259" key="6">
    <source>
        <dbReference type="Pfam" id="PF04542"/>
    </source>
</evidence>
<dbReference type="NCBIfam" id="TIGR02937">
    <property type="entry name" value="sigma70-ECF"/>
    <property type="match status" value="1"/>
</dbReference>
<keyword evidence="9" id="KW-1185">Reference proteome</keyword>
<dbReference type="EMBL" id="JACFXV010000053">
    <property type="protein sequence ID" value="MBA5777536.1"/>
    <property type="molecule type" value="Genomic_DNA"/>
</dbReference>
<gene>
    <name evidence="8" type="ORF">H2509_10420</name>
</gene>
<dbReference type="InterPro" id="IPR013324">
    <property type="entry name" value="RNA_pol_sigma_r3/r4-like"/>
</dbReference>
<sequence length="199" mass="22143">MTYHTDLPTRMEAELQAEIVHLIPSVRSFSRSFHLQSYDSDDLVQETLTKAVAKLDQFSPGTNMKAWLFTIMRNTYCSNSRTAKRELPDADDCASHRPSVDAPQDWVLLGKQVAAAVNRLPAQQRKALILVGALGVSYKRAAALCDCPKGTIKSRLSRARENLLKELEEDERGSGPLAGAVPKGDTVPARTPSFRRRHR</sequence>
<dbReference type="InterPro" id="IPR036388">
    <property type="entry name" value="WH-like_DNA-bd_sf"/>
</dbReference>
<keyword evidence="3" id="KW-0731">Sigma factor</keyword>
<dbReference type="InterPro" id="IPR013249">
    <property type="entry name" value="RNA_pol_sigma70_r4_t2"/>
</dbReference>
<dbReference type="PANTHER" id="PTHR43133">
    <property type="entry name" value="RNA POLYMERASE ECF-TYPE SIGMA FACTO"/>
    <property type="match status" value="1"/>
</dbReference>
<dbReference type="PANTHER" id="PTHR43133:SF25">
    <property type="entry name" value="RNA POLYMERASE SIGMA FACTOR RFAY-RELATED"/>
    <property type="match status" value="1"/>
</dbReference>
<feature type="domain" description="RNA polymerase sigma factor 70 region 4 type 2" evidence="7">
    <location>
        <begin position="112"/>
        <end position="163"/>
    </location>
</feature>
<keyword evidence="4" id="KW-0804">Transcription</keyword>
<comment type="similarity">
    <text evidence="1">Belongs to the sigma-70 factor family. ECF subfamily.</text>
</comment>
<dbReference type="Pfam" id="PF04542">
    <property type="entry name" value="Sigma70_r2"/>
    <property type="match status" value="1"/>
</dbReference>
<organism evidence="8 9">
    <name type="scientific">Stappia albiluteola</name>
    <dbReference type="NCBI Taxonomy" id="2758565"/>
    <lineage>
        <taxon>Bacteria</taxon>
        <taxon>Pseudomonadati</taxon>
        <taxon>Pseudomonadota</taxon>
        <taxon>Alphaproteobacteria</taxon>
        <taxon>Hyphomicrobiales</taxon>
        <taxon>Stappiaceae</taxon>
        <taxon>Stappia</taxon>
    </lineage>
</organism>
<dbReference type="RefSeq" id="WP_182164963.1">
    <property type="nucleotide sequence ID" value="NZ_JACFXV010000053.1"/>
</dbReference>
<evidence type="ECO:0000256" key="4">
    <source>
        <dbReference type="ARBA" id="ARBA00023163"/>
    </source>
</evidence>
<dbReference type="Gene3D" id="1.10.10.10">
    <property type="entry name" value="Winged helix-like DNA-binding domain superfamily/Winged helix DNA-binding domain"/>
    <property type="match status" value="1"/>
</dbReference>
<dbReference type="SUPFAM" id="SSF88946">
    <property type="entry name" value="Sigma2 domain of RNA polymerase sigma factors"/>
    <property type="match status" value="1"/>
</dbReference>
<dbReference type="AlphaFoldDB" id="A0A839AEI3"/>
<dbReference type="InterPro" id="IPR013325">
    <property type="entry name" value="RNA_pol_sigma_r2"/>
</dbReference>
<feature type="region of interest" description="Disordered" evidence="5">
    <location>
        <begin position="166"/>
        <end position="199"/>
    </location>
</feature>
<proteinExistence type="inferred from homology"/>
<evidence type="ECO:0000256" key="1">
    <source>
        <dbReference type="ARBA" id="ARBA00010641"/>
    </source>
</evidence>
<dbReference type="InterPro" id="IPR039425">
    <property type="entry name" value="RNA_pol_sigma-70-like"/>
</dbReference>
<evidence type="ECO:0000313" key="8">
    <source>
        <dbReference type="EMBL" id="MBA5777536.1"/>
    </source>
</evidence>
<dbReference type="GO" id="GO:0006352">
    <property type="term" value="P:DNA-templated transcription initiation"/>
    <property type="evidence" value="ECO:0007669"/>
    <property type="project" value="InterPro"/>
</dbReference>
<comment type="caution">
    <text evidence="8">The sequence shown here is derived from an EMBL/GenBank/DDBJ whole genome shotgun (WGS) entry which is preliminary data.</text>
</comment>
<dbReference type="CDD" id="cd06171">
    <property type="entry name" value="Sigma70_r4"/>
    <property type="match status" value="1"/>
</dbReference>
<dbReference type="InterPro" id="IPR014284">
    <property type="entry name" value="RNA_pol_sigma-70_dom"/>
</dbReference>
<evidence type="ECO:0000256" key="5">
    <source>
        <dbReference type="SAM" id="MobiDB-lite"/>
    </source>
</evidence>
<dbReference type="Gene3D" id="1.10.1740.10">
    <property type="match status" value="1"/>
</dbReference>
<evidence type="ECO:0000256" key="2">
    <source>
        <dbReference type="ARBA" id="ARBA00023015"/>
    </source>
</evidence>
<protein>
    <submittedName>
        <fullName evidence="8">Sigma-70 family RNA polymerase sigma factor</fullName>
    </submittedName>
</protein>
<keyword evidence="2" id="KW-0805">Transcription regulation</keyword>
<reference evidence="8 9" key="1">
    <citation type="submission" date="2020-07" db="EMBL/GenBank/DDBJ databases">
        <title>Stappia sp., F7233, whole genome shotgun sequencing project.</title>
        <authorList>
            <person name="Jiang S."/>
            <person name="Liu Z.W."/>
            <person name="Du Z.J."/>
        </authorList>
    </citation>
    <scope>NUCLEOTIDE SEQUENCE [LARGE SCALE GENOMIC DNA]</scope>
    <source>
        <strain evidence="8 9">F7233</strain>
    </source>
</reference>
<feature type="domain" description="RNA polymerase sigma-70 region 2" evidence="6">
    <location>
        <begin position="21"/>
        <end position="85"/>
    </location>
</feature>
<dbReference type="GO" id="GO:0016987">
    <property type="term" value="F:sigma factor activity"/>
    <property type="evidence" value="ECO:0007669"/>
    <property type="project" value="UniProtKB-KW"/>
</dbReference>
<dbReference type="InterPro" id="IPR007627">
    <property type="entry name" value="RNA_pol_sigma70_r2"/>
</dbReference>